<dbReference type="EMBL" id="JXNT01000009">
    <property type="protein sequence ID" value="ODM17215.1"/>
    <property type="molecule type" value="Genomic_DNA"/>
</dbReference>
<dbReference type="PANTHER" id="PTHR21403:SF8">
    <property type="entry name" value="ATP PHOSPHORIBOSYLTRANSFERASE"/>
    <property type="match status" value="1"/>
</dbReference>
<feature type="domain" description="Histidine biosynthesis HisG C-terminal" evidence="15">
    <location>
        <begin position="228"/>
        <end position="300"/>
    </location>
</feature>
<dbReference type="PROSITE" id="PS01316">
    <property type="entry name" value="ATP_P_PHORIBOSYLTR"/>
    <property type="match status" value="1"/>
</dbReference>
<dbReference type="InterPro" id="IPR011322">
    <property type="entry name" value="N-reg_PII-like_a/b"/>
</dbReference>
<dbReference type="InterPro" id="IPR001348">
    <property type="entry name" value="ATP_PRibTrfase_HisG"/>
</dbReference>
<evidence type="ECO:0000259" key="14">
    <source>
        <dbReference type="Pfam" id="PF01634"/>
    </source>
</evidence>
<evidence type="ECO:0000256" key="12">
    <source>
        <dbReference type="ARBA" id="ARBA00022840"/>
    </source>
</evidence>
<comment type="caution">
    <text evidence="16">The sequence shown here is derived from an EMBL/GenBank/DDBJ whole genome shotgun (WGS) entry which is preliminary data.</text>
</comment>
<dbReference type="InterPro" id="IPR015867">
    <property type="entry name" value="N-reg_PII/ATP_PRibTrfase_C"/>
</dbReference>
<feature type="domain" description="ATP phosphoribosyltransferase catalytic" evidence="14">
    <location>
        <begin position="59"/>
        <end position="222"/>
    </location>
</feature>
<dbReference type="OrthoDB" id="2574at2759"/>
<organism evidence="16 17">
    <name type="scientific">Aspergillus cristatus</name>
    <name type="common">Chinese Fuzhuan brick tea-fermentation fungus</name>
    <name type="synonym">Eurotium cristatum</name>
    <dbReference type="NCBI Taxonomy" id="573508"/>
    <lineage>
        <taxon>Eukaryota</taxon>
        <taxon>Fungi</taxon>
        <taxon>Dikarya</taxon>
        <taxon>Ascomycota</taxon>
        <taxon>Pezizomycotina</taxon>
        <taxon>Eurotiomycetes</taxon>
        <taxon>Eurotiomycetidae</taxon>
        <taxon>Eurotiales</taxon>
        <taxon>Aspergillaceae</taxon>
        <taxon>Aspergillus</taxon>
        <taxon>Aspergillus subgen. Aspergillus</taxon>
    </lineage>
</organism>
<dbReference type="GO" id="GO:0000287">
    <property type="term" value="F:magnesium ion binding"/>
    <property type="evidence" value="ECO:0007669"/>
    <property type="project" value="InterPro"/>
</dbReference>
<dbReference type="EC" id="2.4.2.17" evidence="5"/>
<dbReference type="SUPFAM" id="SSF54913">
    <property type="entry name" value="GlnB-like"/>
    <property type="match status" value="1"/>
</dbReference>
<dbReference type="VEuPathDB" id="FungiDB:SI65_07614"/>
<dbReference type="GO" id="GO:0003879">
    <property type="term" value="F:ATP phosphoribosyltransferase activity"/>
    <property type="evidence" value="ECO:0007669"/>
    <property type="project" value="UniProtKB-EC"/>
</dbReference>
<evidence type="ECO:0000256" key="1">
    <source>
        <dbReference type="ARBA" id="ARBA00000915"/>
    </source>
</evidence>
<dbReference type="STRING" id="573508.A0A1E3B8B9"/>
<comment type="catalytic activity">
    <reaction evidence="1">
        <text>1-(5-phospho-beta-D-ribosyl)-ATP + diphosphate = 5-phospho-alpha-D-ribose 1-diphosphate + ATP</text>
        <dbReference type="Rhea" id="RHEA:18473"/>
        <dbReference type="ChEBI" id="CHEBI:30616"/>
        <dbReference type="ChEBI" id="CHEBI:33019"/>
        <dbReference type="ChEBI" id="CHEBI:58017"/>
        <dbReference type="ChEBI" id="CHEBI:73183"/>
        <dbReference type="EC" id="2.4.2.17"/>
    </reaction>
</comment>
<keyword evidence="11" id="KW-0547">Nucleotide-binding</keyword>
<protein>
    <recommendedName>
        <fullName evidence="6">ATP phosphoribosyltransferase</fullName>
        <ecNumber evidence="5">2.4.2.17</ecNumber>
    </recommendedName>
</protein>
<keyword evidence="17" id="KW-1185">Reference proteome</keyword>
<dbReference type="GO" id="GO:0005737">
    <property type="term" value="C:cytoplasm"/>
    <property type="evidence" value="ECO:0007669"/>
    <property type="project" value="UniProtKB-SubCell"/>
</dbReference>
<keyword evidence="8" id="KW-0028">Amino-acid biosynthesis</keyword>
<name>A0A1E3B8B9_ASPCR</name>
<comment type="similarity">
    <text evidence="4">Belongs to the ATP phosphoribosyltransferase family.</text>
</comment>
<evidence type="ECO:0000256" key="9">
    <source>
        <dbReference type="ARBA" id="ARBA00022676"/>
    </source>
</evidence>
<dbReference type="Proteomes" id="UP000094569">
    <property type="component" value="Unassembled WGS sequence"/>
</dbReference>
<keyword evidence="10 16" id="KW-0808">Transferase</keyword>
<evidence type="ECO:0000256" key="11">
    <source>
        <dbReference type="ARBA" id="ARBA00022741"/>
    </source>
</evidence>
<dbReference type="InterPro" id="IPR020621">
    <property type="entry name" value="ATP-PRT_HisG_long"/>
</dbReference>
<comment type="pathway">
    <text evidence="3">Amino-acid biosynthesis; L-histidine biosynthesis; L-histidine from 5-phospho-alpha-D-ribose 1-diphosphate: step 1/9.</text>
</comment>
<keyword evidence="7" id="KW-0963">Cytoplasm</keyword>
<keyword evidence="9 16" id="KW-0328">Glycosyltransferase</keyword>
<dbReference type="FunFam" id="3.30.70.120:FF:000003">
    <property type="entry name" value="ATP phosphoribosyltransferase"/>
    <property type="match status" value="1"/>
</dbReference>
<dbReference type="InterPro" id="IPR018198">
    <property type="entry name" value="ATP_PRibTrfase_CS"/>
</dbReference>
<evidence type="ECO:0000259" key="15">
    <source>
        <dbReference type="Pfam" id="PF08029"/>
    </source>
</evidence>
<reference evidence="16 17" key="1">
    <citation type="journal article" date="2016" name="BMC Genomics">
        <title>Comparative genomic and transcriptomic analyses of the Fuzhuan brick tea-fermentation fungus Aspergillus cristatus.</title>
        <authorList>
            <person name="Ge Y."/>
            <person name="Wang Y."/>
            <person name="Liu Y."/>
            <person name="Tan Y."/>
            <person name="Ren X."/>
            <person name="Zhang X."/>
            <person name="Hyde K.D."/>
            <person name="Liu Y."/>
            <person name="Liu Z."/>
        </authorList>
    </citation>
    <scope>NUCLEOTIDE SEQUENCE [LARGE SCALE GENOMIC DNA]</scope>
    <source>
        <strain evidence="16 17">GZAAS20.1005</strain>
    </source>
</reference>
<dbReference type="GO" id="GO:0005524">
    <property type="term" value="F:ATP binding"/>
    <property type="evidence" value="ECO:0007669"/>
    <property type="project" value="UniProtKB-KW"/>
</dbReference>
<comment type="subcellular location">
    <subcellularLocation>
        <location evidence="2">Cytoplasm</location>
    </subcellularLocation>
</comment>
<gene>
    <name evidence="16" type="ORF">SI65_07614</name>
</gene>
<dbReference type="GO" id="GO:0000105">
    <property type="term" value="P:L-histidine biosynthetic process"/>
    <property type="evidence" value="ECO:0007669"/>
    <property type="project" value="UniProtKB-UniPathway"/>
</dbReference>
<sequence>MDLVNHLEGRLLFAVPKKGRLQQATLDLLAGCDIQFRRETRLDIALVKNLPIALIFLPAADIPTFVGEGRVDIGITGRDQVAEHDAQLPPGQASSVEEIIDLGFGGCKLQVQVPVKGSFESAKDLIGRNVVTSFTALAGQFFAGLEGESDAPKKTNIKYVGGSVEAACALGVADGIVDLVESGETMKAAGLKAIDTVVTSTAVLVKSKNATNPLVDLLTSRVRGVITAQKYVLCQYNIPRSELATASGITPGKRAPTITALEEEGWVAVSSMVEKKNIATVMDELSKVGASDILVLNIANSRTG</sequence>
<dbReference type="PANTHER" id="PTHR21403">
    <property type="entry name" value="ATP PHOSPHORIBOSYLTRANSFERASE ATP-PRTASE"/>
    <property type="match status" value="1"/>
</dbReference>
<evidence type="ECO:0000256" key="13">
    <source>
        <dbReference type="ARBA" id="ARBA00023102"/>
    </source>
</evidence>
<proteinExistence type="inferred from homology"/>
<evidence type="ECO:0000256" key="10">
    <source>
        <dbReference type="ARBA" id="ARBA00022679"/>
    </source>
</evidence>
<dbReference type="InterPro" id="IPR013820">
    <property type="entry name" value="ATP_PRibTrfase_cat"/>
</dbReference>
<evidence type="ECO:0000256" key="2">
    <source>
        <dbReference type="ARBA" id="ARBA00004496"/>
    </source>
</evidence>
<evidence type="ECO:0000313" key="17">
    <source>
        <dbReference type="Proteomes" id="UP000094569"/>
    </source>
</evidence>
<accession>A0A1E3B8B9</accession>
<evidence type="ECO:0000256" key="5">
    <source>
        <dbReference type="ARBA" id="ARBA00011946"/>
    </source>
</evidence>
<dbReference type="NCBIfam" id="TIGR00070">
    <property type="entry name" value="hisG"/>
    <property type="match status" value="1"/>
</dbReference>
<dbReference type="Pfam" id="PF08029">
    <property type="entry name" value="HisG_C"/>
    <property type="match status" value="1"/>
</dbReference>
<dbReference type="HAMAP" id="MF_00079">
    <property type="entry name" value="HisG_Long"/>
    <property type="match status" value="1"/>
</dbReference>
<keyword evidence="13" id="KW-0368">Histidine biosynthesis</keyword>
<evidence type="ECO:0000256" key="4">
    <source>
        <dbReference type="ARBA" id="ARBA00009372"/>
    </source>
</evidence>
<evidence type="ECO:0000256" key="7">
    <source>
        <dbReference type="ARBA" id="ARBA00022490"/>
    </source>
</evidence>
<dbReference type="SUPFAM" id="SSF53850">
    <property type="entry name" value="Periplasmic binding protein-like II"/>
    <property type="match status" value="1"/>
</dbReference>
<dbReference type="Gene3D" id="3.30.70.120">
    <property type="match status" value="1"/>
</dbReference>
<dbReference type="UniPathway" id="UPA00031">
    <property type="reaction ID" value="UER00006"/>
</dbReference>
<dbReference type="NCBIfam" id="TIGR03455">
    <property type="entry name" value="HisG_C-term"/>
    <property type="match status" value="1"/>
</dbReference>
<evidence type="ECO:0000256" key="3">
    <source>
        <dbReference type="ARBA" id="ARBA00004667"/>
    </source>
</evidence>
<dbReference type="AlphaFoldDB" id="A0A1E3B8B9"/>
<dbReference type="InterPro" id="IPR013115">
    <property type="entry name" value="HisG_C"/>
</dbReference>
<dbReference type="Pfam" id="PF01634">
    <property type="entry name" value="HisG"/>
    <property type="match status" value="1"/>
</dbReference>
<evidence type="ECO:0000256" key="6">
    <source>
        <dbReference type="ARBA" id="ARBA00020998"/>
    </source>
</evidence>
<dbReference type="Gene3D" id="3.40.190.10">
    <property type="entry name" value="Periplasmic binding protein-like II"/>
    <property type="match status" value="2"/>
</dbReference>
<keyword evidence="12" id="KW-0067">ATP-binding</keyword>
<evidence type="ECO:0000256" key="8">
    <source>
        <dbReference type="ARBA" id="ARBA00022605"/>
    </source>
</evidence>
<dbReference type="FunFam" id="3.40.190.10:FF:000123">
    <property type="entry name" value="HIS1p ATP phosphoribosyltransferase"/>
    <property type="match status" value="1"/>
</dbReference>
<evidence type="ECO:0000313" key="16">
    <source>
        <dbReference type="EMBL" id="ODM17215.1"/>
    </source>
</evidence>